<protein>
    <submittedName>
        <fullName evidence="3">Uncharacterized protein</fullName>
    </submittedName>
</protein>
<evidence type="ECO:0000256" key="1">
    <source>
        <dbReference type="SAM" id="Coils"/>
    </source>
</evidence>
<proteinExistence type="predicted"/>
<keyword evidence="1" id="KW-0175">Coiled coil</keyword>
<dbReference type="Proteomes" id="UP001189429">
    <property type="component" value="Unassembled WGS sequence"/>
</dbReference>
<feature type="compositionally biased region" description="Basic and acidic residues" evidence="2">
    <location>
        <begin position="186"/>
        <end position="228"/>
    </location>
</feature>
<dbReference type="EMBL" id="CAUYUJ010019904">
    <property type="protein sequence ID" value="CAK0894484.1"/>
    <property type="molecule type" value="Genomic_DNA"/>
</dbReference>
<gene>
    <name evidence="3" type="ORF">PCOR1329_LOCUS73523</name>
</gene>
<organism evidence="3 4">
    <name type="scientific">Prorocentrum cordatum</name>
    <dbReference type="NCBI Taxonomy" id="2364126"/>
    <lineage>
        <taxon>Eukaryota</taxon>
        <taxon>Sar</taxon>
        <taxon>Alveolata</taxon>
        <taxon>Dinophyceae</taxon>
        <taxon>Prorocentrales</taxon>
        <taxon>Prorocentraceae</taxon>
        <taxon>Prorocentrum</taxon>
    </lineage>
</organism>
<evidence type="ECO:0000256" key="2">
    <source>
        <dbReference type="SAM" id="MobiDB-lite"/>
    </source>
</evidence>
<keyword evidence="4" id="KW-1185">Reference proteome</keyword>
<accession>A0ABN9X585</accession>
<name>A0ABN9X585_9DINO</name>
<comment type="caution">
    <text evidence="3">The sequence shown here is derived from an EMBL/GenBank/DDBJ whole genome shotgun (WGS) entry which is preliminary data.</text>
</comment>
<evidence type="ECO:0000313" key="4">
    <source>
        <dbReference type="Proteomes" id="UP001189429"/>
    </source>
</evidence>
<feature type="region of interest" description="Disordered" evidence="2">
    <location>
        <begin position="186"/>
        <end position="264"/>
    </location>
</feature>
<feature type="region of interest" description="Disordered" evidence="2">
    <location>
        <begin position="1"/>
        <end position="39"/>
    </location>
</feature>
<feature type="compositionally biased region" description="Acidic residues" evidence="2">
    <location>
        <begin position="230"/>
        <end position="246"/>
    </location>
</feature>
<evidence type="ECO:0000313" key="3">
    <source>
        <dbReference type="EMBL" id="CAK0894484.1"/>
    </source>
</evidence>
<reference evidence="3" key="1">
    <citation type="submission" date="2023-10" db="EMBL/GenBank/DDBJ databases">
        <authorList>
            <person name="Chen Y."/>
            <person name="Shah S."/>
            <person name="Dougan E. K."/>
            <person name="Thang M."/>
            <person name="Chan C."/>
        </authorList>
    </citation>
    <scope>NUCLEOTIDE SEQUENCE [LARGE SCALE GENOMIC DNA]</scope>
</reference>
<feature type="coiled-coil region" evidence="1">
    <location>
        <begin position="62"/>
        <end position="89"/>
    </location>
</feature>
<sequence>MTCTAQGDWHSLHSPRHSEHSHRAAMSTSTSAWPIRTQRRHEAVARDMASIGSRLSAMELAIEMMSTNVDKMNNRMQEITDRFDRLEGTMKTDVLTIDSDCSSIAREVDEHTNNTSNIDTCSIDKRLTRIELLLFRTSVSDFLKIDMELGRILPKLVPLPEVPEFPSLTGKQPGSLEMPLEAERTYASEPDEHASHSESNKEGEDEKMKDQRKGEMNDEVKMNMKTDMENVTEAEGDDNDTIEEASGDEKMSLGSGDDEVDPAEGAPEWFKQYAEKTLARLDNIIDEAKWKYRQYNSEPGS</sequence>